<dbReference type="EMBL" id="JASJQH010000037">
    <property type="protein sequence ID" value="KAK9768071.1"/>
    <property type="molecule type" value="Genomic_DNA"/>
</dbReference>
<comment type="similarity">
    <text evidence="2">Belongs to the PhyH family.</text>
</comment>
<gene>
    <name evidence="3" type="ORF">K7432_001607</name>
</gene>
<dbReference type="SUPFAM" id="SSF51197">
    <property type="entry name" value="Clavaminate synthase-like"/>
    <property type="match status" value="1"/>
</dbReference>
<evidence type="ECO:0008006" key="5">
    <source>
        <dbReference type="Google" id="ProtNLM"/>
    </source>
</evidence>
<proteinExistence type="inferred from homology"/>
<name>A0ABR2X332_9FUNG</name>
<keyword evidence="4" id="KW-1185">Reference proteome</keyword>
<dbReference type="Pfam" id="PF05721">
    <property type="entry name" value="PhyH"/>
    <property type="match status" value="1"/>
</dbReference>
<protein>
    <recommendedName>
        <fullName evidence="5">Phytanoyl-CoA dioxygenase</fullName>
    </recommendedName>
</protein>
<dbReference type="InterPro" id="IPR008775">
    <property type="entry name" value="Phytyl_CoA_dOase-like"/>
</dbReference>
<evidence type="ECO:0000256" key="2">
    <source>
        <dbReference type="ARBA" id="ARBA00005830"/>
    </source>
</evidence>
<comment type="caution">
    <text evidence="3">The sequence shown here is derived from an EMBL/GenBank/DDBJ whole genome shotgun (WGS) entry which is preliminary data.</text>
</comment>
<dbReference type="Proteomes" id="UP001479436">
    <property type="component" value="Unassembled WGS sequence"/>
</dbReference>
<accession>A0ABR2X332</accession>
<sequence>MVSFSGLSAEETNQLTEECDSLINHVYMELDLLEHLGCVIEPWNCGYFDTDTEEEYKSDSKVYSELRADLAEQVSSIILETIPNWCAQLLPTHNQDGNARLYLCNEQYVVKPPDTGSRGQFEWHQDSQYMPEICRSVPSVTCWVTLDKVNEVNGAICIEPYPAVAQTFSVPSNVTEYVKHHHQLASQYPDKYPFEISTGCLNISQYPNLVFVDLEPGSIVFMSGQVRHCSISNRSSKFRRVFLPQYTSLPVLKAEFSHEDINTEVVDTKNKLLALAVPCELEQ</sequence>
<dbReference type="PANTHER" id="PTHR20883:SF46">
    <property type="entry name" value="PHYTANOYL-COA HYDROXYLASE"/>
    <property type="match status" value="1"/>
</dbReference>
<evidence type="ECO:0000313" key="3">
    <source>
        <dbReference type="EMBL" id="KAK9768071.1"/>
    </source>
</evidence>
<comment type="cofactor">
    <cofactor evidence="1">
        <name>Fe cation</name>
        <dbReference type="ChEBI" id="CHEBI:24875"/>
    </cofactor>
</comment>
<organism evidence="3 4">
    <name type="scientific">Basidiobolus ranarum</name>
    <dbReference type="NCBI Taxonomy" id="34480"/>
    <lineage>
        <taxon>Eukaryota</taxon>
        <taxon>Fungi</taxon>
        <taxon>Fungi incertae sedis</taxon>
        <taxon>Zoopagomycota</taxon>
        <taxon>Entomophthoromycotina</taxon>
        <taxon>Basidiobolomycetes</taxon>
        <taxon>Basidiobolales</taxon>
        <taxon>Basidiobolaceae</taxon>
        <taxon>Basidiobolus</taxon>
    </lineage>
</organism>
<evidence type="ECO:0000256" key="1">
    <source>
        <dbReference type="ARBA" id="ARBA00001962"/>
    </source>
</evidence>
<dbReference type="PANTHER" id="PTHR20883">
    <property type="entry name" value="PHYTANOYL-COA DIOXYGENASE DOMAIN CONTAINING 1"/>
    <property type="match status" value="1"/>
</dbReference>
<reference evidence="3 4" key="1">
    <citation type="submission" date="2023-04" db="EMBL/GenBank/DDBJ databases">
        <title>Genome of Basidiobolus ranarum AG-B5.</title>
        <authorList>
            <person name="Stajich J.E."/>
            <person name="Carter-House D."/>
            <person name="Gryganskyi A."/>
        </authorList>
    </citation>
    <scope>NUCLEOTIDE SEQUENCE [LARGE SCALE GENOMIC DNA]</scope>
    <source>
        <strain evidence="3 4">AG-B5</strain>
    </source>
</reference>
<evidence type="ECO:0000313" key="4">
    <source>
        <dbReference type="Proteomes" id="UP001479436"/>
    </source>
</evidence>
<dbReference type="Gene3D" id="2.60.120.620">
    <property type="entry name" value="q2cbj1_9rhob like domain"/>
    <property type="match status" value="1"/>
</dbReference>